<dbReference type="Proteomes" id="UP001500752">
    <property type="component" value="Unassembled WGS sequence"/>
</dbReference>
<evidence type="ECO:0000313" key="6">
    <source>
        <dbReference type="Proteomes" id="UP001500752"/>
    </source>
</evidence>
<dbReference type="PANTHER" id="PTHR43391:SF12">
    <property type="entry name" value="OXIDOREDUCTASE EPHD-RELATED"/>
    <property type="match status" value="1"/>
</dbReference>
<dbReference type="PANTHER" id="PTHR43391">
    <property type="entry name" value="RETINOL DEHYDROGENASE-RELATED"/>
    <property type="match status" value="1"/>
</dbReference>
<dbReference type="InterPro" id="IPR002347">
    <property type="entry name" value="SDR_fam"/>
</dbReference>
<reference evidence="6" key="1">
    <citation type="journal article" date="2019" name="Int. J. Syst. Evol. Microbiol.">
        <title>The Global Catalogue of Microorganisms (GCM) 10K type strain sequencing project: providing services to taxonomists for standard genome sequencing and annotation.</title>
        <authorList>
            <consortium name="The Broad Institute Genomics Platform"/>
            <consortium name="The Broad Institute Genome Sequencing Center for Infectious Disease"/>
            <person name="Wu L."/>
            <person name="Ma J."/>
        </authorList>
    </citation>
    <scope>NUCLEOTIDE SEQUENCE [LARGE SCALE GENOMIC DNA]</scope>
    <source>
        <strain evidence="6">JCM 30742</strain>
    </source>
</reference>
<organism evidence="5 6">
    <name type="scientific">Arthrobacter ginkgonis</name>
    <dbReference type="NCBI Taxonomy" id="1630594"/>
    <lineage>
        <taxon>Bacteria</taxon>
        <taxon>Bacillati</taxon>
        <taxon>Actinomycetota</taxon>
        <taxon>Actinomycetes</taxon>
        <taxon>Micrococcales</taxon>
        <taxon>Micrococcaceae</taxon>
        <taxon>Arthrobacter</taxon>
    </lineage>
</organism>
<keyword evidence="2" id="KW-0560">Oxidoreductase</keyword>
<keyword evidence="6" id="KW-1185">Reference proteome</keyword>
<feature type="domain" description="Ketoreductase" evidence="4">
    <location>
        <begin position="10"/>
        <end position="187"/>
    </location>
</feature>
<dbReference type="PROSITE" id="PS00061">
    <property type="entry name" value="ADH_SHORT"/>
    <property type="match status" value="1"/>
</dbReference>
<name>A0ABP7CP76_9MICC</name>
<proteinExistence type="inferred from homology"/>
<evidence type="ECO:0000313" key="5">
    <source>
        <dbReference type="EMBL" id="GAA3692291.1"/>
    </source>
</evidence>
<dbReference type="InterPro" id="IPR020904">
    <property type="entry name" value="Sc_DH/Rdtase_CS"/>
</dbReference>
<dbReference type="CDD" id="cd05233">
    <property type="entry name" value="SDR_c"/>
    <property type="match status" value="1"/>
</dbReference>
<comment type="caution">
    <text evidence="5">The sequence shown here is derived from an EMBL/GenBank/DDBJ whole genome shotgun (WGS) entry which is preliminary data.</text>
</comment>
<dbReference type="SMART" id="SM00822">
    <property type="entry name" value="PKS_KR"/>
    <property type="match status" value="1"/>
</dbReference>
<gene>
    <name evidence="5" type="ORF">GCM10023081_32220</name>
</gene>
<dbReference type="PRINTS" id="PR00080">
    <property type="entry name" value="SDRFAMILY"/>
</dbReference>
<dbReference type="InterPro" id="IPR057326">
    <property type="entry name" value="KR_dom"/>
</dbReference>
<evidence type="ECO:0000256" key="3">
    <source>
        <dbReference type="RuleBase" id="RU000363"/>
    </source>
</evidence>
<evidence type="ECO:0000256" key="1">
    <source>
        <dbReference type="ARBA" id="ARBA00006484"/>
    </source>
</evidence>
<dbReference type="EMBL" id="BAABEO010000020">
    <property type="protein sequence ID" value="GAA3692291.1"/>
    <property type="molecule type" value="Genomic_DNA"/>
</dbReference>
<dbReference type="RefSeq" id="WP_345152330.1">
    <property type="nucleotide sequence ID" value="NZ_BAABEO010000020.1"/>
</dbReference>
<dbReference type="SUPFAM" id="SSF51735">
    <property type="entry name" value="NAD(P)-binding Rossmann-fold domains"/>
    <property type="match status" value="1"/>
</dbReference>
<comment type="similarity">
    <text evidence="1 3">Belongs to the short-chain dehydrogenases/reductases (SDR) family.</text>
</comment>
<sequence>MTQRDDLAGATAVVTGGASGIGRGIASTLVERGMNVVVADIDRDALDRVEGELGVLGVTTDVTDADSVAALAEATMAEFGAVHLVCNNAGVGPMAPMNQLTLEDWRWMLEVNLWGVIHGVDAFLPLLERNTDWGHIINTSSMSVLAPPPRLGAYVASKAAVMGLTEVLAAELEAAGSVVSASVLIPGPVRTNIAASLRHRPATSNGALFDVDISGNGKNFRFLDPEQVGELVVEAIGDRRLYIPTHGEWRTQAAERHRRIQSDFPADGAAAGAVPQEAS</sequence>
<evidence type="ECO:0000256" key="2">
    <source>
        <dbReference type="ARBA" id="ARBA00023002"/>
    </source>
</evidence>
<dbReference type="Gene3D" id="3.40.50.720">
    <property type="entry name" value="NAD(P)-binding Rossmann-like Domain"/>
    <property type="match status" value="1"/>
</dbReference>
<protein>
    <submittedName>
        <fullName evidence="5">SDR family NAD(P)-dependent oxidoreductase</fullName>
    </submittedName>
</protein>
<evidence type="ECO:0000259" key="4">
    <source>
        <dbReference type="SMART" id="SM00822"/>
    </source>
</evidence>
<dbReference type="InterPro" id="IPR036291">
    <property type="entry name" value="NAD(P)-bd_dom_sf"/>
</dbReference>
<accession>A0ABP7CP76</accession>
<dbReference type="Pfam" id="PF00106">
    <property type="entry name" value="adh_short"/>
    <property type="match status" value="1"/>
</dbReference>
<dbReference type="PRINTS" id="PR00081">
    <property type="entry name" value="GDHRDH"/>
</dbReference>